<dbReference type="Pfam" id="PF07992">
    <property type="entry name" value="Pyr_redox_2"/>
    <property type="match status" value="1"/>
</dbReference>
<keyword evidence="3" id="KW-0274">FAD</keyword>
<feature type="domain" description="FAD/NAD(P)-binding" evidence="5">
    <location>
        <begin position="4"/>
        <end position="304"/>
    </location>
</feature>
<reference evidence="6 7" key="1">
    <citation type="submission" date="2019-06" db="EMBL/GenBank/DDBJ databases">
        <title>Genome Sequence of the Brown Rot Fungal Pathogen Monilinia fructicola.</title>
        <authorList>
            <person name="De Miccolis Angelini R.M."/>
            <person name="Landi L."/>
            <person name="Abate D."/>
            <person name="Pollastro S."/>
            <person name="Romanazzi G."/>
            <person name="Faretra F."/>
        </authorList>
    </citation>
    <scope>NUCLEOTIDE SEQUENCE [LARGE SCALE GENOMIC DNA]</scope>
    <source>
        <strain evidence="6 7">Mfrc123</strain>
    </source>
</reference>
<evidence type="ECO:0000259" key="5">
    <source>
        <dbReference type="Pfam" id="PF07992"/>
    </source>
</evidence>
<dbReference type="GO" id="GO:0005737">
    <property type="term" value="C:cytoplasm"/>
    <property type="evidence" value="ECO:0007669"/>
    <property type="project" value="TreeGrafter"/>
</dbReference>
<dbReference type="VEuPathDB" id="FungiDB:MFRU_018g00540"/>
<dbReference type="Gene3D" id="3.50.50.100">
    <property type="match status" value="1"/>
</dbReference>
<evidence type="ECO:0000313" key="6">
    <source>
        <dbReference type="EMBL" id="KAA8572017.1"/>
    </source>
</evidence>
<evidence type="ECO:0000256" key="2">
    <source>
        <dbReference type="ARBA" id="ARBA00022630"/>
    </source>
</evidence>
<accession>A0A5M9JTK1</accession>
<proteinExistence type="inferred from homology"/>
<gene>
    <name evidence="6" type="ORF">EYC84_001948</name>
</gene>
<evidence type="ECO:0000313" key="7">
    <source>
        <dbReference type="Proteomes" id="UP000322873"/>
    </source>
</evidence>
<dbReference type="PRINTS" id="PR00368">
    <property type="entry name" value="FADPNR"/>
</dbReference>
<dbReference type="InterPro" id="IPR023753">
    <property type="entry name" value="FAD/NAD-binding_dom"/>
</dbReference>
<keyword evidence="2" id="KW-0285">Flavoprotein</keyword>
<name>A0A5M9JTK1_MONFR</name>
<dbReference type="Proteomes" id="UP000322873">
    <property type="component" value="Unassembled WGS sequence"/>
</dbReference>
<dbReference type="InterPro" id="IPR036188">
    <property type="entry name" value="FAD/NAD-bd_sf"/>
</dbReference>
<evidence type="ECO:0000256" key="4">
    <source>
        <dbReference type="ARBA" id="ARBA00023002"/>
    </source>
</evidence>
<organism evidence="6 7">
    <name type="scientific">Monilinia fructicola</name>
    <name type="common">Brown rot fungus</name>
    <name type="synonym">Ciboria fructicola</name>
    <dbReference type="NCBI Taxonomy" id="38448"/>
    <lineage>
        <taxon>Eukaryota</taxon>
        <taxon>Fungi</taxon>
        <taxon>Dikarya</taxon>
        <taxon>Ascomycota</taxon>
        <taxon>Pezizomycotina</taxon>
        <taxon>Leotiomycetes</taxon>
        <taxon>Helotiales</taxon>
        <taxon>Sclerotiniaceae</taxon>
        <taxon>Monilinia</taxon>
    </lineage>
</organism>
<dbReference type="GO" id="GO:0050660">
    <property type="term" value="F:flavin adenine dinucleotide binding"/>
    <property type="evidence" value="ECO:0007669"/>
    <property type="project" value="TreeGrafter"/>
</dbReference>
<evidence type="ECO:0000256" key="1">
    <source>
        <dbReference type="ARBA" id="ARBA00006442"/>
    </source>
</evidence>
<keyword evidence="4" id="KW-0560">Oxidoreductase</keyword>
<comment type="similarity">
    <text evidence="1">Belongs to the FAD-dependent oxidoreductase family.</text>
</comment>
<evidence type="ECO:0000256" key="3">
    <source>
        <dbReference type="ARBA" id="ARBA00022827"/>
    </source>
</evidence>
<dbReference type="SUPFAM" id="SSF51905">
    <property type="entry name" value="FAD/NAD(P)-binding domain"/>
    <property type="match status" value="2"/>
</dbReference>
<dbReference type="EMBL" id="VICG01000005">
    <property type="protein sequence ID" value="KAA8572017.1"/>
    <property type="molecule type" value="Genomic_DNA"/>
</dbReference>
<dbReference type="PANTHER" id="PTHR43735">
    <property type="entry name" value="APOPTOSIS-INDUCING FACTOR 1"/>
    <property type="match status" value="1"/>
</dbReference>
<comment type="caution">
    <text evidence="6">The sequence shown here is derived from an EMBL/GenBank/DDBJ whole genome shotgun (WGS) entry which is preliminary data.</text>
</comment>
<protein>
    <recommendedName>
        <fullName evidence="5">FAD/NAD(P)-binding domain-containing protein</fullName>
    </recommendedName>
</protein>
<keyword evidence="7" id="KW-1185">Reference proteome</keyword>
<dbReference type="PRINTS" id="PR00469">
    <property type="entry name" value="PNDRDTASEII"/>
</dbReference>
<dbReference type="AlphaFoldDB" id="A0A5M9JTK1"/>
<sequence length="485" mass="52154">MVKTILILGASYAGLTVAHKLLKTTLPSVPDLKVILVSPTTHLYWNMASVRAIVPGQFGDDKMFAEIAPGFSKYPKESFEFVLGTATTMDPIAKSVTVKTTVGPESVHSYDILVIATGSHTIGEVPWKGAASGYEKTKELLHAFREKVGNADSIVVGGAGPTGVETAGELGFEFGKTKKIILITSSDEILKGAVTSPIATGAQKELEKMDVDVRLRTRINSTKVLSTGQTEISLSSGEKLLCDLYLPTVGTIPNSNYIPKDLLDGQNFVKVDQHLRVCGVEDIWAAGDIIDAQPSQYVYADKQAVALAKNLDLVLRSKNPVPYKTDSAPVLAVALGRSKATGRSGNFKLPSLIVWFVKGRTLGTQNLLPNGNGLACVRSGVYLGLLLEIQKGIGNILILSRHSVEIQRGAPNSNNHSPTVSCPRCENSHGPIDIILPKPNQASLPLTPVLNLHSQLLQRLLHLLPVYARLLHLSPHELVKLLPSI</sequence>
<dbReference type="PANTHER" id="PTHR43735:SF3">
    <property type="entry name" value="FERROPTOSIS SUPPRESSOR PROTEIN 1"/>
    <property type="match status" value="1"/>
</dbReference>
<dbReference type="GO" id="GO:0004174">
    <property type="term" value="F:electron-transferring-flavoprotein dehydrogenase activity"/>
    <property type="evidence" value="ECO:0007669"/>
    <property type="project" value="TreeGrafter"/>
</dbReference>